<dbReference type="EMBL" id="JAZHXJ010000147">
    <property type="protein sequence ID" value="KAL1871983.1"/>
    <property type="molecule type" value="Genomic_DNA"/>
</dbReference>
<proteinExistence type="predicted"/>
<gene>
    <name evidence="1" type="ORF">VTK73DRAFT_1813</name>
</gene>
<name>A0ABR3X7S2_9PEZI</name>
<protein>
    <submittedName>
        <fullName evidence="1">Uncharacterized protein</fullName>
    </submittedName>
</protein>
<dbReference type="Proteomes" id="UP001586593">
    <property type="component" value="Unassembled WGS sequence"/>
</dbReference>
<comment type="caution">
    <text evidence="1">The sequence shown here is derived from an EMBL/GenBank/DDBJ whole genome shotgun (WGS) entry which is preliminary data.</text>
</comment>
<evidence type="ECO:0000313" key="2">
    <source>
        <dbReference type="Proteomes" id="UP001586593"/>
    </source>
</evidence>
<accession>A0ABR3X7S2</accession>
<sequence>MVRAPRRATRILSDFAYERASGAFAISVFSGLTGRSNHVANCQGWLSLTIFVFERTLLELDRQSYRKKRPKKHPGVMSHNSKSNHHRYRLPLPWSSGETHYTSYPSRFLRTQLRGLHIGDTHSAYYATFGSRVL</sequence>
<keyword evidence="2" id="KW-1185">Reference proteome</keyword>
<reference evidence="1 2" key="1">
    <citation type="journal article" date="2024" name="Commun. Biol.">
        <title>Comparative genomic analysis of thermophilic fungi reveals convergent evolutionary adaptations and gene losses.</title>
        <authorList>
            <person name="Steindorff A.S."/>
            <person name="Aguilar-Pontes M.V."/>
            <person name="Robinson A.J."/>
            <person name="Andreopoulos B."/>
            <person name="LaButti K."/>
            <person name="Kuo A."/>
            <person name="Mondo S."/>
            <person name="Riley R."/>
            <person name="Otillar R."/>
            <person name="Haridas S."/>
            <person name="Lipzen A."/>
            <person name="Grimwood J."/>
            <person name="Schmutz J."/>
            <person name="Clum A."/>
            <person name="Reid I.D."/>
            <person name="Moisan M.C."/>
            <person name="Butler G."/>
            <person name="Nguyen T.T.M."/>
            <person name="Dewar K."/>
            <person name="Conant G."/>
            <person name="Drula E."/>
            <person name="Henrissat B."/>
            <person name="Hansel C."/>
            <person name="Singer S."/>
            <person name="Hutchinson M.I."/>
            <person name="de Vries R.P."/>
            <person name="Natvig D.O."/>
            <person name="Powell A.J."/>
            <person name="Tsang A."/>
            <person name="Grigoriev I.V."/>
        </authorList>
    </citation>
    <scope>NUCLEOTIDE SEQUENCE [LARGE SCALE GENOMIC DNA]</scope>
    <source>
        <strain evidence="1 2">ATCC 24622</strain>
    </source>
</reference>
<organism evidence="1 2">
    <name type="scientific">Phialemonium thermophilum</name>
    <dbReference type="NCBI Taxonomy" id="223376"/>
    <lineage>
        <taxon>Eukaryota</taxon>
        <taxon>Fungi</taxon>
        <taxon>Dikarya</taxon>
        <taxon>Ascomycota</taxon>
        <taxon>Pezizomycotina</taxon>
        <taxon>Sordariomycetes</taxon>
        <taxon>Sordariomycetidae</taxon>
        <taxon>Cephalothecales</taxon>
        <taxon>Cephalothecaceae</taxon>
        <taxon>Phialemonium</taxon>
    </lineage>
</organism>
<evidence type="ECO:0000313" key="1">
    <source>
        <dbReference type="EMBL" id="KAL1871983.1"/>
    </source>
</evidence>